<gene>
    <name evidence="1" type="ORF">PBRASI_LOCUS3555</name>
</gene>
<proteinExistence type="predicted"/>
<sequence>MDYPLLLFAASAWSSVKKSTTTNCWKATGIIPYSISAEEYLRLDDEEAVFVNSVTDEDIVQTILGEEQAKSDEEEIKAVKKRVSVEEACKAAEVMLQFFEQQDDIKLEFSEILALSER</sequence>
<dbReference type="Proteomes" id="UP000789739">
    <property type="component" value="Unassembled WGS sequence"/>
</dbReference>
<accession>A0A9N9A7C4</accession>
<evidence type="ECO:0000313" key="1">
    <source>
        <dbReference type="EMBL" id="CAG8519628.1"/>
    </source>
</evidence>
<comment type="caution">
    <text evidence="1">The sequence shown here is derived from an EMBL/GenBank/DDBJ whole genome shotgun (WGS) entry which is preliminary data.</text>
</comment>
<name>A0A9N9A7C4_9GLOM</name>
<evidence type="ECO:0000313" key="2">
    <source>
        <dbReference type="Proteomes" id="UP000789739"/>
    </source>
</evidence>
<organism evidence="1 2">
    <name type="scientific">Paraglomus brasilianum</name>
    <dbReference type="NCBI Taxonomy" id="144538"/>
    <lineage>
        <taxon>Eukaryota</taxon>
        <taxon>Fungi</taxon>
        <taxon>Fungi incertae sedis</taxon>
        <taxon>Mucoromycota</taxon>
        <taxon>Glomeromycotina</taxon>
        <taxon>Glomeromycetes</taxon>
        <taxon>Paraglomerales</taxon>
        <taxon>Paraglomeraceae</taxon>
        <taxon>Paraglomus</taxon>
    </lineage>
</organism>
<protein>
    <submittedName>
        <fullName evidence="1">10790_t:CDS:1</fullName>
    </submittedName>
</protein>
<dbReference type="AlphaFoldDB" id="A0A9N9A7C4"/>
<keyword evidence="2" id="KW-1185">Reference proteome</keyword>
<dbReference type="EMBL" id="CAJVPI010000326">
    <property type="protein sequence ID" value="CAG8519628.1"/>
    <property type="molecule type" value="Genomic_DNA"/>
</dbReference>
<reference evidence="1" key="1">
    <citation type="submission" date="2021-06" db="EMBL/GenBank/DDBJ databases">
        <authorList>
            <person name="Kallberg Y."/>
            <person name="Tangrot J."/>
            <person name="Rosling A."/>
        </authorList>
    </citation>
    <scope>NUCLEOTIDE SEQUENCE</scope>
    <source>
        <strain evidence="1">BR232B</strain>
    </source>
</reference>